<dbReference type="Pfam" id="PF00753">
    <property type="entry name" value="Lactamase_B"/>
    <property type="match status" value="1"/>
</dbReference>
<dbReference type="PANTHER" id="PTHR43084">
    <property type="entry name" value="PERSULFIDE DIOXYGENASE ETHE1"/>
    <property type="match status" value="1"/>
</dbReference>
<evidence type="ECO:0000259" key="2">
    <source>
        <dbReference type="SMART" id="SM00849"/>
    </source>
</evidence>
<evidence type="ECO:0000313" key="3">
    <source>
        <dbReference type="EMBL" id="KAK7472539.1"/>
    </source>
</evidence>
<reference evidence="3 4" key="1">
    <citation type="submission" date="2024-01" db="EMBL/GenBank/DDBJ databases">
        <title>A draft genome for the cacao thread blight pathogen Marasmiellus scandens.</title>
        <authorList>
            <person name="Baruah I.K."/>
            <person name="Leung J."/>
            <person name="Bukari Y."/>
            <person name="Amoako-Attah I."/>
            <person name="Meinhardt L.W."/>
            <person name="Bailey B.A."/>
            <person name="Cohen S.P."/>
        </authorList>
    </citation>
    <scope>NUCLEOTIDE SEQUENCE [LARGE SCALE GENOMIC DNA]</scope>
    <source>
        <strain evidence="3 4">GH-19</strain>
    </source>
</reference>
<keyword evidence="1" id="KW-0479">Metal-binding</keyword>
<dbReference type="SMART" id="SM00849">
    <property type="entry name" value="Lactamase_B"/>
    <property type="match status" value="1"/>
</dbReference>
<dbReference type="SUPFAM" id="SSF56281">
    <property type="entry name" value="Metallo-hydrolase/oxidoreductase"/>
    <property type="match status" value="1"/>
</dbReference>
<proteinExistence type="predicted"/>
<evidence type="ECO:0000313" key="4">
    <source>
        <dbReference type="Proteomes" id="UP001498398"/>
    </source>
</evidence>
<accession>A0ABR1K4Y4</accession>
<evidence type="ECO:0000256" key="1">
    <source>
        <dbReference type="ARBA" id="ARBA00022723"/>
    </source>
</evidence>
<organism evidence="3 4">
    <name type="scientific">Marasmiellus scandens</name>
    <dbReference type="NCBI Taxonomy" id="2682957"/>
    <lineage>
        <taxon>Eukaryota</taxon>
        <taxon>Fungi</taxon>
        <taxon>Dikarya</taxon>
        <taxon>Basidiomycota</taxon>
        <taxon>Agaricomycotina</taxon>
        <taxon>Agaricomycetes</taxon>
        <taxon>Agaricomycetidae</taxon>
        <taxon>Agaricales</taxon>
        <taxon>Marasmiineae</taxon>
        <taxon>Omphalotaceae</taxon>
        <taxon>Marasmiellus</taxon>
    </lineage>
</organism>
<keyword evidence="4" id="KW-1185">Reference proteome</keyword>
<feature type="domain" description="Metallo-beta-lactamase" evidence="2">
    <location>
        <begin position="64"/>
        <end position="254"/>
    </location>
</feature>
<name>A0ABR1K4Y4_9AGAR</name>
<dbReference type="EMBL" id="JBANRG010000001">
    <property type="protein sequence ID" value="KAK7472539.1"/>
    <property type="molecule type" value="Genomic_DNA"/>
</dbReference>
<dbReference type="CDD" id="cd07724">
    <property type="entry name" value="POD-like_MBL-fold"/>
    <property type="match status" value="1"/>
</dbReference>
<dbReference type="Proteomes" id="UP001498398">
    <property type="component" value="Unassembled WGS sequence"/>
</dbReference>
<dbReference type="Gene3D" id="3.60.15.10">
    <property type="entry name" value="Ribonuclease Z/Hydroxyacylglutathione hydrolase-like"/>
    <property type="match status" value="1"/>
</dbReference>
<dbReference type="InterPro" id="IPR044528">
    <property type="entry name" value="POD-like_MBL-fold"/>
</dbReference>
<dbReference type="InterPro" id="IPR001279">
    <property type="entry name" value="Metallo-B-lactamas"/>
</dbReference>
<dbReference type="InterPro" id="IPR051682">
    <property type="entry name" value="Mito_Persulfide_Diox"/>
</dbReference>
<protein>
    <recommendedName>
        <fullName evidence="2">Metallo-beta-lactamase domain-containing protein</fullName>
    </recommendedName>
</protein>
<comment type="caution">
    <text evidence="3">The sequence shown here is derived from an EMBL/GenBank/DDBJ whole genome shotgun (WGS) entry which is preliminary data.</text>
</comment>
<dbReference type="InterPro" id="IPR036866">
    <property type="entry name" value="RibonucZ/Hydroxyglut_hydro"/>
</dbReference>
<gene>
    <name evidence="3" type="ORF">VKT23_000654</name>
</gene>
<dbReference type="PANTHER" id="PTHR43084:SF1">
    <property type="entry name" value="PERSULFIDE DIOXYGENASE ETHE1, MITOCHONDRIAL"/>
    <property type="match status" value="1"/>
</dbReference>
<sequence length="340" mass="37897">MLSLTRRCLSQVPRFSSFTQSHVSGTLTSSSLRLYSTSLVPPAKPWKHHKGVADVYSFFEPATESWQYLLVDPKSSEGVIIDPVLDYNPASGAISTQTAEGILAFINENGIKVRRVLETHAHADHLTASQFFKKHIPGEVLVCIGERISQIQKHFAPIYGFSNKDMENHFDVLFKDDEEFKLGDVSCKVMHLPGHTPDHLGYVVGKAVFTGDSIFMPDLGSARADFPGGNAKDLYDSMTRLLSLPDDFELFVGHDYPPEKREHDCVATVGLHRQNNKHGRVGITEEQFIEFRQARDRVLGTPRLLHPSLQVNIRAGKLPPPGSDGRIRMKIPVKVPTSMS</sequence>